<evidence type="ECO:0000313" key="3">
    <source>
        <dbReference type="Proteomes" id="UP001311915"/>
    </source>
</evidence>
<sequence>MRNQDQFSGNSESMFVENLPQKKAKMETTCEKTDRISKLPYSIIVQILSLLSIIDAFKTTVLSKDWQYFWTCINNNAYNNEYGRLNCSTLHKFISLTDNVLPLLSCSSIKKLSQTFVFRYGDGVSYFPVIDKWLEFVVNKKVEDLRLNILHRIVYPIGHDQPYSLPEVLCSSSPIIKLICENCRILEDFVLNWTYQKSLTLESLFLRDEHIKQIMSNCPQLESLKTHKFCDFNHLHMISPKCRRLQLIHHSHPRGDWYPFEDETDTCCFEIVAPYVEHLTISGGFNYTKIKLRDLSSLNHANLNLYCDEFAERDENILKDFLVSVHCANELILSSWLIKGRRLLTVPGMQMVYNKFLYFKTFIPPTRQPIKVDS</sequence>
<reference evidence="2 3" key="1">
    <citation type="submission" date="2023-10" db="EMBL/GenBank/DDBJ databases">
        <title>Genome-Wide Identification Analysis in wild type Solanum Pinnatisectum Reveals Some Genes Defensing Phytophthora Infestans.</title>
        <authorList>
            <person name="Sun C."/>
        </authorList>
    </citation>
    <scope>NUCLEOTIDE SEQUENCE [LARGE SCALE GENOMIC DNA]</scope>
    <source>
        <strain evidence="2">LQN</strain>
        <tissue evidence="2">Leaf</tissue>
    </source>
</reference>
<evidence type="ECO:0000313" key="2">
    <source>
        <dbReference type="EMBL" id="KAK4716317.1"/>
    </source>
</evidence>
<dbReference type="EMBL" id="JAWPEI010000009">
    <property type="protein sequence ID" value="KAK4716317.1"/>
    <property type="molecule type" value="Genomic_DNA"/>
</dbReference>
<dbReference type="InterPro" id="IPR001810">
    <property type="entry name" value="F-box_dom"/>
</dbReference>
<feature type="domain" description="F-box" evidence="1">
    <location>
        <begin position="33"/>
        <end position="85"/>
    </location>
</feature>
<dbReference type="PANTHER" id="PTHR31639">
    <property type="entry name" value="F-BOX PROTEIN-LIKE"/>
    <property type="match status" value="1"/>
</dbReference>
<dbReference type="Proteomes" id="UP001311915">
    <property type="component" value="Unassembled WGS sequence"/>
</dbReference>
<comment type="caution">
    <text evidence="2">The sequence shown here is derived from an EMBL/GenBank/DDBJ whole genome shotgun (WGS) entry which is preliminary data.</text>
</comment>
<dbReference type="InterPro" id="IPR055411">
    <property type="entry name" value="LRR_FXL15/At3g58940/PEG3-like"/>
</dbReference>
<gene>
    <name evidence="2" type="ORF">R3W88_014655</name>
</gene>
<dbReference type="Pfam" id="PF00646">
    <property type="entry name" value="F-box"/>
    <property type="match status" value="1"/>
</dbReference>
<protein>
    <recommendedName>
        <fullName evidence="1">F-box domain-containing protein</fullName>
    </recommendedName>
</protein>
<accession>A0AAV9KSC8</accession>
<proteinExistence type="predicted"/>
<dbReference type="Pfam" id="PF24758">
    <property type="entry name" value="LRR_At5g56370"/>
    <property type="match status" value="1"/>
</dbReference>
<evidence type="ECO:0000259" key="1">
    <source>
        <dbReference type="PROSITE" id="PS50181"/>
    </source>
</evidence>
<organism evidence="2 3">
    <name type="scientific">Solanum pinnatisectum</name>
    <name type="common">tansyleaf nightshade</name>
    <dbReference type="NCBI Taxonomy" id="50273"/>
    <lineage>
        <taxon>Eukaryota</taxon>
        <taxon>Viridiplantae</taxon>
        <taxon>Streptophyta</taxon>
        <taxon>Embryophyta</taxon>
        <taxon>Tracheophyta</taxon>
        <taxon>Spermatophyta</taxon>
        <taxon>Magnoliopsida</taxon>
        <taxon>eudicotyledons</taxon>
        <taxon>Gunneridae</taxon>
        <taxon>Pentapetalae</taxon>
        <taxon>asterids</taxon>
        <taxon>lamiids</taxon>
        <taxon>Solanales</taxon>
        <taxon>Solanaceae</taxon>
        <taxon>Solanoideae</taxon>
        <taxon>Solaneae</taxon>
        <taxon>Solanum</taxon>
    </lineage>
</organism>
<name>A0AAV9KSC8_9SOLN</name>
<dbReference type="PANTHER" id="PTHR31639:SF217">
    <property type="entry name" value="F-BOX DOMAIN-CONTAINING PROTEIN"/>
    <property type="match status" value="1"/>
</dbReference>
<dbReference type="AlphaFoldDB" id="A0AAV9KSC8"/>
<dbReference type="SUPFAM" id="SSF81383">
    <property type="entry name" value="F-box domain"/>
    <property type="match status" value="1"/>
</dbReference>
<keyword evidence="3" id="KW-1185">Reference proteome</keyword>
<dbReference type="PROSITE" id="PS50181">
    <property type="entry name" value="FBOX"/>
    <property type="match status" value="1"/>
</dbReference>
<dbReference type="InterPro" id="IPR036047">
    <property type="entry name" value="F-box-like_dom_sf"/>
</dbReference>